<dbReference type="Pfam" id="PF08876">
    <property type="entry name" value="DUF1836"/>
    <property type="match status" value="1"/>
</dbReference>
<evidence type="ECO:0000313" key="4">
    <source>
        <dbReference type="Proteomes" id="UP000181728"/>
    </source>
</evidence>
<dbReference type="InterPro" id="IPR014975">
    <property type="entry name" value="DUF1836"/>
</dbReference>
<dbReference type="EMBL" id="LR031358">
    <property type="protein sequence ID" value="VDB98071.1"/>
    <property type="molecule type" value="Genomic_DNA"/>
</dbReference>
<dbReference type="RefSeq" id="WP_002821794.1">
    <property type="nucleotide sequence ID" value="NZ_CP014324.1"/>
</dbReference>
<accession>A0A483BER3</accession>
<dbReference type="PANTHER" id="PTHR40056:SF1">
    <property type="entry name" value="DUF1836 DOMAIN-CONTAINING PROTEIN"/>
    <property type="match status" value="1"/>
</dbReference>
<dbReference type="EMBL" id="WERV01000002">
    <property type="protein sequence ID" value="MDV7714806.1"/>
    <property type="molecule type" value="Genomic_DNA"/>
</dbReference>
<dbReference type="Proteomes" id="UP001281024">
    <property type="component" value="Unassembled WGS sequence"/>
</dbReference>
<proteinExistence type="predicted"/>
<dbReference type="OMA" id="MWEELPA"/>
<dbReference type="Proteomes" id="UP000294726">
    <property type="component" value="Chromosome"/>
</dbReference>
<dbReference type="EMBL" id="MLOK01000036">
    <property type="protein sequence ID" value="OIM21442.1"/>
    <property type="molecule type" value="Genomic_DNA"/>
</dbReference>
<evidence type="ECO:0000313" key="5">
    <source>
        <dbReference type="Proteomes" id="UP000294726"/>
    </source>
</evidence>
<protein>
    <submittedName>
        <fullName evidence="1">DUF1836 domain-containing protein</fullName>
    </submittedName>
</protein>
<dbReference type="PANTHER" id="PTHR40056">
    <property type="entry name" value="HYPOTHETICAL CYTOSOLIC PROTEIN"/>
    <property type="match status" value="1"/>
</dbReference>
<dbReference type="DNASU" id="4415304"/>
<reference evidence="3 5" key="2">
    <citation type="submission" date="2018-08" db="EMBL/GenBank/DDBJ databases">
        <authorList>
            <person name="Lorentzen P. G. S. M."/>
        </authorList>
    </citation>
    <scope>NUCLEOTIDE SEQUENCE [LARGE SCALE GENOMIC DNA]</scope>
    <source>
        <strain evidence="3 5">CRBO_1381</strain>
    </source>
</reference>
<evidence type="ECO:0000313" key="6">
    <source>
        <dbReference type="Proteomes" id="UP001281024"/>
    </source>
</evidence>
<dbReference type="AlphaFoldDB" id="A0A483BER3"/>
<reference evidence="1" key="3">
    <citation type="submission" date="2019-10" db="EMBL/GenBank/DDBJ databases">
        <title>Malate fermentation in French cider.</title>
        <authorList>
            <person name="Cousin F.J."/>
            <person name="Medina Fernandez S."/>
            <person name="Misery B."/>
            <person name="Laplace J.-M."/>
            <person name="Cretenet M."/>
        </authorList>
    </citation>
    <scope>NUCLEOTIDE SEQUENCE</scope>
    <source>
        <strain evidence="1">UCMA15129</strain>
    </source>
</reference>
<evidence type="ECO:0000313" key="2">
    <source>
        <dbReference type="EMBL" id="OIM21442.1"/>
    </source>
</evidence>
<evidence type="ECO:0000313" key="1">
    <source>
        <dbReference type="EMBL" id="MDV7714806.1"/>
    </source>
</evidence>
<gene>
    <name evidence="2" type="ORF">ATX59_04545</name>
    <name evidence="1" type="ORF">GA838_03310</name>
    <name evidence="3" type="ORF">OENI_0929</name>
</gene>
<reference evidence="2 4" key="1">
    <citation type="journal article" date="2016" name="BMC Genomics">
        <title>Consensus pan-genome assembly of the specialised wine bacterium Oenococcus oeni.</title>
        <authorList>
            <person name="Sternes P.R."/>
            <person name="Borneman A.R."/>
        </authorList>
    </citation>
    <scope>NUCLEOTIDE SEQUENCE [LARGE SCALE GENOMIC DNA]</scope>
    <source>
        <strain evidence="2 4">AWRIB661</strain>
    </source>
</reference>
<sequence length="158" mass="18102">MNLEKKLPLWNELPTFDIYLDQLLDITNDYVSPVTGELLTKTMMHNYTKAQVIVRPKNKRYSRIHLAGAIIVSLLKSVFSLDAIKKGFQIELNHGPSEDVYNRFIEMFNQVSSQNDLSEALNKLPEIDSKAAIIQYEAIMAVVFRLKALSTMEKIVKK</sequence>
<organism evidence="1 6">
    <name type="scientific">Oenococcus oeni</name>
    <name type="common">Leuconostoc oenos</name>
    <dbReference type="NCBI Taxonomy" id="1247"/>
    <lineage>
        <taxon>Bacteria</taxon>
        <taxon>Bacillati</taxon>
        <taxon>Bacillota</taxon>
        <taxon>Bacilli</taxon>
        <taxon>Lactobacillales</taxon>
        <taxon>Lactobacillaceae</taxon>
        <taxon>Oenococcus</taxon>
    </lineage>
</organism>
<name>A0A483BER3_OENOE</name>
<evidence type="ECO:0000313" key="3">
    <source>
        <dbReference type="EMBL" id="VDB98071.1"/>
    </source>
</evidence>
<dbReference type="Proteomes" id="UP000181728">
    <property type="component" value="Unassembled WGS sequence"/>
</dbReference>